<reference evidence="1 2" key="1">
    <citation type="submission" date="2018-03" db="EMBL/GenBank/DDBJ databases">
        <title>The uncultured portion of the human microbiome is neutrally assembled.</title>
        <authorList>
            <person name="Jeraldo P."/>
            <person name="Boardman L."/>
            <person name="White B.A."/>
            <person name="Nelson H."/>
            <person name="Goldenfeld N."/>
            <person name="Chia N."/>
        </authorList>
    </citation>
    <scope>NUCLEOTIDE SEQUENCE [LARGE SCALE GENOMIC DNA]</scope>
    <source>
        <strain evidence="1">CIM:MAG 903</strain>
    </source>
</reference>
<dbReference type="Proteomes" id="UP000246114">
    <property type="component" value="Unassembled WGS sequence"/>
</dbReference>
<dbReference type="EMBL" id="QAMZ01000032">
    <property type="protein sequence ID" value="PWL53745.1"/>
    <property type="molecule type" value="Genomic_DNA"/>
</dbReference>
<name>A0A316M9L8_9CLOT</name>
<dbReference type="AlphaFoldDB" id="A0A316M9L8"/>
<dbReference type="RefSeq" id="WP_168972618.1">
    <property type="nucleotide sequence ID" value="NZ_JABAGG010000036.1"/>
</dbReference>
<gene>
    <name evidence="1" type="ORF">DBY38_06625</name>
</gene>
<protein>
    <submittedName>
        <fullName evidence="1">Uncharacterized protein</fullName>
    </submittedName>
</protein>
<evidence type="ECO:0000313" key="2">
    <source>
        <dbReference type="Proteomes" id="UP000246114"/>
    </source>
</evidence>
<proteinExistence type="predicted"/>
<organism evidence="1 2">
    <name type="scientific">Clostridium cadaveris</name>
    <dbReference type="NCBI Taxonomy" id="1529"/>
    <lineage>
        <taxon>Bacteria</taxon>
        <taxon>Bacillati</taxon>
        <taxon>Bacillota</taxon>
        <taxon>Clostridia</taxon>
        <taxon>Eubacteriales</taxon>
        <taxon>Clostridiaceae</taxon>
        <taxon>Clostridium</taxon>
    </lineage>
</organism>
<accession>A0A316M9L8</accession>
<comment type="caution">
    <text evidence="1">The sequence shown here is derived from an EMBL/GenBank/DDBJ whole genome shotgun (WGS) entry which is preliminary data.</text>
</comment>
<sequence length="211" mass="22888">MKAGTSYSKKQYKTYSKVYLIVGIIFTVLGALIAIPVLPFGIVILVIGILMIVTSRNFKKSSIEGGHSKEVEDFISTSEVKGYIKFNDDTKQILISPKFNPRIINYSDILDFELIEDGETVVTKGGLGKAVAGGVLFGGVGAIVGGTTSKKKSITSISGLKIKIVVKDMNNPNSYINLITTSTKTDSFIYKNSYEIAQKILSMLQIATSQN</sequence>
<evidence type="ECO:0000313" key="1">
    <source>
        <dbReference type="EMBL" id="PWL53745.1"/>
    </source>
</evidence>